<keyword evidence="10" id="KW-1133">Transmembrane helix</keyword>
<dbReference type="InterPro" id="IPR050482">
    <property type="entry name" value="Sensor_HK_TwoCompSys"/>
</dbReference>
<dbReference type="GO" id="GO:0000155">
    <property type="term" value="F:phosphorelay sensor kinase activity"/>
    <property type="evidence" value="ECO:0007669"/>
    <property type="project" value="InterPro"/>
</dbReference>
<evidence type="ECO:0000256" key="4">
    <source>
        <dbReference type="ARBA" id="ARBA00022679"/>
    </source>
</evidence>
<keyword evidence="8" id="KW-0902">Two-component regulatory system</keyword>
<feature type="transmembrane region" description="Helical" evidence="10">
    <location>
        <begin position="193"/>
        <end position="212"/>
    </location>
</feature>
<dbReference type="Gene3D" id="3.30.565.10">
    <property type="entry name" value="Histidine kinase-like ATPase, C-terminal domain"/>
    <property type="match status" value="1"/>
</dbReference>
<keyword evidence="4" id="KW-0808">Transferase</keyword>
<dbReference type="EC" id="2.7.13.3" evidence="2"/>
<feature type="transmembrane region" description="Helical" evidence="10">
    <location>
        <begin position="145"/>
        <end position="163"/>
    </location>
</feature>
<evidence type="ECO:0000256" key="9">
    <source>
        <dbReference type="SAM" id="MobiDB-lite"/>
    </source>
</evidence>
<evidence type="ECO:0000256" key="3">
    <source>
        <dbReference type="ARBA" id="ARBA00022553"/>
    </source>
</evidence>
<dbReference type="GO" id="GO:0016020">
    <property type="term" value="C:membrane"/>
    <property type="evidence" value="ECO:0007669"/>
    <property type="project" value="InterPro"/>
</dbReference>
<organism evidence="12 13">
    <name type="scientific">Streptomyces pristinaespiralis (strain ATCC 25486 / DSM 40338 / CBS 914.69 / JCM 4507 / KCC S-0507 / NBRC 13074 / NRRL 2958 / 5647)</name>
    <dbReference type="NCBI Taxonomy" id="457429"/>
    <lineage>
        <taxon>Bacteria</taxon>
        <taxon>Bacillati</taxon>
        <taxon>Actinomycetota</taxon>
        <taxon>Actinomycetes</taxon>
        <taxon>Kitasatosporales</taxon>
        <taxon>Streptomycetaceae</taxon>
        <taxon>Streptomyces</taxon>
    </lineage>
</organism>
<evidence type="ECO:0000256" key="2">
    <source>
        <dbReference type="ARBA" id="ARBA00012438"/>
    </source>
</evidence>
<feature type="transmembrane region" description="Helical" evidence="10">
    <location>
        <begin position="100"/>
        <end position="119"/>
    </location>
</feature>
<dbReference type="PANTHER" id="PTHR24421:SF10">
    <property type="entry name" value="NITRATE_NITRITE SENSOR PROTEIN NARQ"/>
    <property type="match status" value="1"/>
</dbReference>
<name>D6X5I1_STRE2</name>
<gene>
    <name evidence="12" type="ORF">SSDG_06638</name>
</gene>
<feature type="domain" description="Signal transduction histidine kinase subgroup 3 dimerisation and phosphoacceptor" evidence="11">
    <location>
        <begin position="241"/>
        <end position="304"/>
    </location>
</feature>
<dbReference type="InterPro" id="IPR036890">
    <property type="entry name" value="HATPase_C_sf"/>
</dbReference>
<dbReference type="AlphaFoldDB" id="D6X5I1"/>
<dbReference type="GO" id="GO:0005524">
    <property type="term" value="F:ATP binding"/>
    <property type="evidence" value="ECO:0007669"/>
    <property type="project" value="UniProtKB-KW"/>
</dbReference>
<evidence type="ECO:0000259" key="11">
    <source>
        <dbReference type="Pfam" id="PF07730"/>
    </source>
</evidence>
<keyword evidence="10" id="KW-0812">Transmembrane</keyword>
<dbReference type="SUPFAM" id="SSF55874">
    <property type="entry name" value="ATPase domain of HSP90 chaperone/DNA topoisomerase II/histidine kinase"/>
    <property type="match status" value="1"/>
</dbReference>
<keyword evidence="10" id="KW-0472">Membrane</keyword>
<keyword evidence="6" id="KW-0418">Kinase</keyword>
<dbReference type="CDD" id="cd16917">
    <property type="entry name" value="HATPase_UhpB-NarQ-NarX-like"/>
    <property type="match status" value="1"/>
</dbReference>
<evidence type="ECO:0000313" key="13">
    <source>
        <dbReference type="Proteomes" id="UP000002805"/>
    </source>
</evidence>
<keyword evidence="7" id="KW-0067">ATP-binding</keyword>
<accession>D6X5I1</accession>
<proteinExistence type="predicted"/>
<reference evidence="13" key="1">
    <citation type="submission" date="2008-02" db="EMBL/GenBank/DDBJ databases">
        <authorList>
            <consortium name="The Broad Institute Genome Sequencing Platform"/>
            <person name="Fischbach M."/>
            <person name="Ward D."/>
            <person name="Young S."/>
            <person name="Jaffe D."/>
            <person name="Gnerre S."/>
            <person name="Berlin A."/>
            <person name="Heiman D."/>
            <person name="Hepburn T."/>
            <person name="Sykes S."/>
            <person name="Alvarado L."/>
            <person name="Kodira C.D."/>
            <person name="Straight P."/>
            <person name="Clardy J."/>
            <person name="Hung D."/>
            <person name="Kolter R."/>
            <person name="Mekalanos J."/>
            <person name="Walker S."/>
            <person name="Walsh C.T."/>
            <person name="Lander E."/>
            <person name="Galagan J."/>
            <person name="Nusbaum C."/>
            <person name="Birren B."/>
        </authorList>
    </citation>
    <scope>NUCLEOTIDE SEQUENCE [LARGE SCALE GENOMIC DNA]</scope>
    <source>
        <strain evidence="13">ATCC 25486 / DSM 40338 / CBS 914.69 / JCM 4507 / NBRC 13074 / NRRL 2958 / 5647</strain>
    </source>
</reference>
<keyword evidence="3" id="KW-0597">Phosphoprotein</keyword>
<dbReference type="Proteomes" id="UP000002805">
    <property type="component" value="Chromosome"/>
</dbReference>
<dbReference type="eggNOG" id="COG4585">
    <property type="taxonomic scope" value="Bacteria"/>
</dbReference>
<dbReference type="HOGENOM" id="CLU_000445_20_1_11"/>
<evidence type="ECO:0000256" key="1">
    <source>
        <dbReference type="ARBA" id="ARBA00000085"/>
    </source>
</evidence>
<dbReference type="PANTHER" id="PTHR24421">
    <property type="entry name" value="NITRATE/NITRITE SENSOR PROTEIN NARX-RELATED"/>
    <property type="match status" value="1"/>
</dbReference>
<protein>
    <recommendedName>
        <fullName evidence="2">histidine kinase</fullName>
        <ecNumber evidence="2">2.7.13.3</ecNumber>
    </recommendedName>
</protein>
<keyword evidence="5" id="KW-0547">Nucleotide-binding</keyword>
<evidence type="ECO:0000256" key="10">
    <source>
        <dbReference type="SAM" id="Phobius"/>
    </source>
</evidence>
<feature type="region of interest" description="Disordered" evidence="9">
    <location>
        <begin position="1"/>
        <end position="22"/>
    </location>
</feature>
<dbReference type="GO" id="GO:0046983">
    <property type="term" value="F:protein dimerization activity"/>
    <property type="evidence" value="ECO:0007669"/>
    <property type="project" value="InterPro"/>
</dbReference>
<dbReference type="Gene3D" id="1.20.5.1930">
    <property type="match status" value="1"/>
</dbReference>
<evidence type="ECO:0000256" key="8">
    <source>
        <dbReference type="ARBA" id="ARBA00023012"/>
    </source>
</evidence>
<evidence type="ECO:0000256" key="5">
    <source>
        <dbReference type="ARBA" id="ARBA00022741"/>
    </source>
</evidence>
<evidence type="ECO:0000256" key="6">
    <source>
        <dbReference type="ARBA" id="ARBA00022777"/>
    </source>
</evidence>
<sequence length="447" mass="47387">MGMPVEADPAGPRGGHNEPVTDARLTSARLRGAVRRTVHDARLPSGPPLRPTRRARQFDALVALGLGIATVYYGVDNVDNVVVREIAPGVEHAFPRPSGLGGLVLMVTLAVVASGALALRRRYPLAVLCVATAATLATPQSVLRLTFYAFVIAVYSAAVYSPYRVATLAALPVSVVLVGTSGNSLTPIVPNEYIALLILAPMAVAAVGLRTWKLRTDEGRTRLSALEREQAQALRRAVEHERARIARELHDVVTHNVSVMIIQAGAARKIMKTSPEQAGEALLAVEAGGRAAMTELRHVMGLLTMTDEGEGTDTAAELTPQPGLNQLEALVGRVRDTGLRVDLTVTGLPRPLPPGLELAAYRVVQEALTNTVKHASGAFAAVTVEYGPRRLRVEVTDTGGRPGAGTGSGRGLIGLRERLAVYDATLNTGRRLTGGYRVEALIPLETP</sequence>
<reference evidence="13" key="2">
    <citation type="submission" date="2009-10" db="EMBL/GenBank/DDBJ databases">
        <title>The genome sequence of Streptomyces pristinaespiralis strain ATCC 25486.</title>
        <authorList>
            <consortium name="The Broad Institute Genome Sequencing Platform"/>
            <consortium name="Broad Institute Microbial Sequencing Center"/>
            <person name="Fischbach M."/>
            <person name="Godfrey P."/>
            <person name="Ward D."/>
            <person name="Young S."/>
            <person name="Zeng Q."/>
            <person name="Koehrsen M."/>
            <person name="Alvarado L."/>
            <person name="Berlin A.M."/>
            <person name="Bochicchio J."/>
            <person name="Borenstein D."/>
            <person name="Chapman S.B."/>
            <person name="Chen Z."/>
            <person name="Engels R."/>
            <person name="Freedman E."/>
            <person name="Gellesch M."/>
            <person name="Goldberg J."/>
            <person name="Griggs A."/>
            <person name="Gujja S."/>
            <person name="Heilman E.R."/>
            <person name="Heiman D.I."/>
            <person name="Hepburn T.A."/>
            <person name="Howarth C."/>
            <person name="Jen D."/>
            <person name="Larson L."/>
            <person name="Lewis B."/>
            <person name="Mehta T."/>
            <person name="Park D."/>
            <person name="Pearson M."/>
            <person name="Richards J."/>
            <person name="Roberts A."/>
            <person name="Saif S."/>
            <person name="Shea T.D."/>
            <person name="Shenoy N."/>
            <person name="Sisk P."/>
            <person name="Stolte C."/>
            <person name="Sykes S.N."/>
            <person name="Thomson T."/>
            <person name="Walk T."/>
            <person name="White J."/>
            <person name="Yandava C."/>
            <person name="Straight P."/>
            <person name="Clardy J."/>
            <person name="Hung D."/>
            <person name="Kolter R."/>
            <person name="Mekalanos J."/>
            <person name="Walker S."/>
            <person name="Walsh C.T."/>
            <person name="Wieland-Brown L.C."/>
            <person name="Haas B."/>
            <person name="Nusbaum C."/>
            <person name="Birren B."/>
        </authorList>
    </citation>
    <scope>NUCLEOTIDE SEQUENCE [LARGE SCALE GENOMIC DNA]</scope>
    <source>
        <strain evidence="13">ATCC 25486 / DSM 40338 / CBS 914.69 / JCM 4507 / NBRC 13074 / NRRL 2958 / 5647</strain>
    </source>
</reference>
<evidence type="ECO:0000256" key="7">
    <source>
        <dbReference type="ARBA" id="ARBA00022840"/>
    </source>
</evidence>
<dbReference type="InterPro" id="IPR011712">
    <property type="entry name" value="Sig_transdc_His_kin_sub3_dim/P"/>
</dbReference>
<evidence type="ECO:0000313" key="12">
    <source>
        <dbReference type="EMBL" id="EFH31397.1"/>
    </source>
</evidence>
<dbReference type="Pfam" id="PF07730">
    <property type="entry name" value="HisKA_3"/>
    <property type="match status" value="1"/>
</dbReference>
<comment type="catalytic activity">
    <reaction evidence="1">
        <text>ATP + protein L-histidine = ADP + protein N-phospho-L-histidine.</text>
        <dbReference type="EC" id="2.7.13.3"/>
    </reaction>
</comment>
<feature type="transmembrane region" description="Helical" evidence="10">
    <location>
        <begin position="58"/>
        <end position="75"/>
    </location>
</feature>
<keyword evidence="13" id="KW-1185">Reference proteome</keyword>
<dbReference type="EMBL" id="CM000950">
    <property type="protein sequence ID" value="EFH31397.1"/>
    <property type="molecule type" value="Genomic_DNA"/>
</dbReference>